<organism evidence="2 3">
    <name type="scientific">Paraburkholderia acidisoli</name>
    <dbReference type="NCBI Taxonomy" id="2571748"/>
    <lineage>
        <taxon>Bacteria</taxon>
        <taxon>Pseudomonadati</taxon>
        <taxon>Pseudomonadota</taxon>
        <taxon>Betaproteobacteria</taxon>
        <taxon>Burkholderiales</taxon>
        <taxon>Burkholderiaceae</taxon>
        <taxon>Paraburkholderia</taxon>
    </lineage>
</organism>
<dbReference type="EMBL" id="CP046916">
    <property type="protein sequence ID" value="QGZ66405.1"/>
    <property type="molecule type" value="Genomic_DNA"/>
</dbReference>
<dbReference type="KEGG" id="pacs:FAZ98_31985"/>
<reference evidence="2 3" key="1">
    <citation type="submission" date="2019-12" db="EMBL/GenBank/DDBJ databases">
        <title>Paraburkholderia acidiphila 7Q-K02 sp. nov and Paraburkholderia acidisoli DHF22 sp. nov., two strains isolated from forest soil.</title>
        <authorList>
            <person name="Gao Z."/>
            <person name="Qiu L."/>
        </authorList>
    </citation>
    <scope>NUCLEOTIDE SEQUENCE [LARGE SCALE GENOMIC DNA]</scope>
    <source>
        <strain evidence="2 3">DHF22</strain>
    </source>
</reference>
<dbReference type="NCBIfam" id="TIGR03655">
    <property type="entry name" value="anti_R_Lar"/>
    <property type="match status" value="1"/>
</dbReference>
<evidence type="ECO:0000313" key="3">
    <source>
        <dbReference type="Proteomes" id="UP000433577"/>
    </source>
</evidence>
<dbReference type="KEGG" id="pacs:FAZ98_31500"/>
<name>A0A7Z2GR74_9BURK</name>
<dbReference type="AlphaFoldDB" id="A0A7Z2GR74"/>
<dbReference type="EMBL" id="CP046916">
    <property type="protein sequence ID" value="QGZ66321.1"/>
    <property type="molecule type" value="Genomic_DNA"/>
</dbReference>
<dbReference type="Proteomes" id="UP000433577">
    <property type="component" value="Chromosome 4"/>
</dbReference>
<dbReference type="OrthoDB" id="8241409at2"/>
<gene>
    <name evidence="1" type="ORF">FAZ98_31500</name>
    <name evidence="2" type="ORF">FAZ98_31985</name>
</gene>
<evidence type="ECO:0000313" key="1">
    <source>
        <dbReference type="EMBL" id="QGZ66321.1"/>
    </source>
</evidence>
<proteinExistence type="predicted"/>
<evidence type="ECO:0000313" key="2">
    <source>
        <dbReference type="EMBL" id="QGZ66405.1"/>
    </source>
</evidence>
<protein>
    <submittedName>
        <fullName evidence="2">Restriction alleviation protein, Lar family</fullName>
    </submittedName>
</protein>
<dbReference type="Pfam" id="PF14354">
    <property type="entry name" value="Lar_restr_allev"/>
    <property type="match status" value="1"/>
</dbReference>
<accession>A0A7Z2GR74</accession>
<keyword evidence="3" id="KW-1185">Reference proteome</keyword>
<sequence length="365" mass="39134">MDAKELKPCPFCRSSDVWTESALGKRQVLCNSCEASGPTEETDDEAIDSWNRLAAIPSDAAQAPIIAWVRADDPTDAVSDAKKRGMIESAGAPGKKLAACYSVPAYAAPVAPAAAAPKLVIDGKPTEKGIYAWIVEGSAALVHVHKRPTDHSPGNVLNGSLIHNCAFYDGCAIDQWTGGTWYGPLKHPAAPTPTVAADAAAPSLTQDEIDMLIHVLPEHFGLDRAQQIINALKAAPAPAAQPDERADALQDMAFVNGVQAGYKFGLVEDHAAYEKCIAARDGYLKVLRETSATIQHSDAQSERQRPVAWECASPIGEKPALAFLTSKAPTREHYEAQGWRVTPLYLAAHPTEQRMSDAERGESHE</sequence>
<dbReference type="InterPro" id="IPR019908">
    <property type="entry name" value="Toxin_RalR"/>
</dbReference>
<dbReference type="RefSeq" id="WP_158957633.1">
    <property type="nucleotide sequence ID" value="NZ_CP046916.1"/>
</dbReference>